<dbReference type="EMBL" id="GBHO01019616">
    <property type="protein sequence ID" value="JAG23988.1"/>
    <property type="molecule type" value="Transcribed_RNA"/>
</dbReference>
<dbReference type="EMBL" id="GBHO01001213">
    <property type="protein sequence ID" value="JAG42391.1"/>
    <property type="molecule type" value="Transcribed_RNA"/>
</dbReference>
<evidence type="ECO:0000313" key="8">
    <source>
        <dbReference type="EMBL" id="JAG42394.1"/>
    </source>
</evidence>
<dbReference type="EMBL" id="GBHO01001210">
    <property type="protein sequence ID" value="JAG42394.1"/>
    <property type="molecule type" value="Transcribed_RNA"/>
</dbReference>
<evidence type="ECO:0000313" key="2">
    <source>
        <dbReference type="EMBL" id="JAG23988.1"/>
    </source>
</evidence>
<dbReference type="EMBL" id="GBHO01001215">
    <property type="protein sequence ID" value="JAG42389.1"/>
    <property type="molecule type" value="Transcribed_RNA"/>
</dbReference>
<name>A0A0A9ZD75_LYGHE</name>
<feature type="signal peptide" evidence="1">
    <location>
        <begin position="1"/>
        <end position="16"/>
    </location>
</feature>
<dbReference type="EMBL" id="GBHO01019615">
    <property type="protein sequence ID" value="JAG23989.1"/>
    <property type="molecule type" value="Transcribed_RNA"/>
</dbReference>
<evidence type="ECO:0000313" key="4">
    <source>
        <dbReference type="EMBL" id="JAG36149.1"/>
    </source>
</evidence>
<reference evidence="8" key="2">
    <citation type="submission" date="2014-07" db="EMBL/GenBank/DDBJ databases">
        <authorList>
            <person name="Hull J."/>
        </authorList>
    </citation>
    <scope>NUCLEOTIDE SEQUENCE</scope>
</reference>
<reference evidence="8" key="1">
    <citation type="journal article" date="2014" name="PLoS ONE">
        <title>Transcriptome-Based Identification of ABC Transporters in the Western Tarnished Plant Bug Lygus hesperus.</title>
        <authorList>
            <person name="Hull J.J."/>
            <person name="Chaney K."/>
            <person name="Geib S.M."/>
            <person name="Fabrick J.A."/>
            <person name="Brent C.S."/>
            <person name="Walsh D."/>
            <person name="Lavine L.C."/>
        </authorList>
    </citation>
    <scope>NUCLEOTIDE SEQUENCE</scope>
</reference>
<evidence type="ECO:0000313" key="6">
    <source>
        <dbReference type="EMBL" id="JAG42391.1"/>
    </source>
</evidence>
<evidence type="ECO:0000256" key="1">
    <source>
        <dbReference type="SAM" id="SignalP"/>
    </source>
</evidence>
<dbReference type="EMBL" id="GDHC01007557">
    <property type="protein sequence ID" value="JAQ11072.1"/>
    <property type="molecule type" value="Transcribed_RNA"/>
</dbReference>
<sequence length="250" mass="27013">MFLRLLVLALGYLCTSSPHPRTTQTCMPQFHFLSMLYSTHFLALSTVLSTPTVATTVSHALSTPRAPSSVPPSPPSLLLHLHLHPLYFQNSTVVLSTIFAIVVYCPPCIVFQNSTQIAVRFSIVVLLSTILRTTPPTLLHPCHHPSPPFLLLVSHCSISLPQLAPSPSLLRHSHSCDAAAVFARVCTSPASSAAHAPPPSPHSPPFPQRCLYLASHLPASSPYLQSPTPVDSWHTTIATRATAVLCWCSV</sequence>
<dbReference type="EMBL" id="GBHO01001212">
    <property type="protein sequence ID" value="JAG42392.1"/>
    <property type="molecule type" value="Transcribed_RNA"/>
</dbReference>
<accession>A0A0A9ZD75</accession>
<protein>
    <submittedName>
        <fullName evidence="8">Uncharacterized protein</fullName>
    </submittedName>
</protein>
<evidence type="ECO:0000313" key="10">
    <source>
        <dbReference type="EMBL" id="JAQ11072.1"/>
    </source>
</evidence>
<proteinExistence type="predicted"/>
<gene>
    <name evidence="5" type="ORF">CM83_24044</name>
    <name evidence="6" type="ORF">CM83_24061</name>
    <name evidence="4" type="ORF">CM83_24077</name>
    <name evidence="7" type="ORF">CM83_24095</name>
    <name evidence="9" type="ORF">CM83_24112</name>
    <name evidence="8" type="ORF">CM83_24129</name>
    <name evidence="3" type="ORF">CM83_24145</name>
    <name evidence="2" type="ORF">CM83_24161</name>
    <name evidence="10" type="ORF">g.48026</name>
</gene>
<reference evidence="10" key="3">
    <citation type="journal article" date="2016" name="Gigascience">
        <title>De novo construction of an expanded transcriptome assembly for the western tarnished plant bug, Lygus hesperus.</title>
        <authorList>
            <person name="Tassone E.E."/>
            <person name="Geib S.M."/>
            <person name="Hall B."/>
            <person name="Fabrick J.A."/>
            <person name="Brent C.S."/>
            <person name="Hull J.J."/>
        </authorList>
    </citation>
    <scope>NUCLEOTIDE SEQUENCE</scope>
</reference>
<evidence type="ECO:0000313" key="3">
    <source>
        <dbReference type="EMBL" id="JAG23989.1"/>
    </source>
</evidence>
<organism evidence="8">
    <name type="scientific">Lygus hesperus</name>
    <name type="common">Western plant bug</name>
    <dbReference type="NCBI Taxonomy" id="30085"/>
    <lineage>
        <taxon>Eukaryota</taxon>
        <taxon>Metazoa</taxon>
        <taxon>Ecdysozoa</taxon>
        <taxon>Arthropoda</taxon>
        <taxon>Hexapoda</taxon>
        <taxon>Insecta</taxon>
        <taxon>Pterygota</taxon>
        <taxon>Neoptera</taxon>
        <taxon>Paraneoptera</taxon>
        <taxon>Hemiptera</taxon>
        <taxon>Heteroptera</taxon>
        <taxon>Panheteroptera</taxon>
        <taxon>Cimicomorpha</taxon>
        <taxon>Miridae</taxon>
        <taxon>Mirini</taxon>
        <taxon>Lygus</taxon>
    </lineage>
</organism>
<evidence type="ECO:0000313" key="5">
    <source>
        <dbReference type="EMBL" id="JAG42389.1"/>
    </source>
</evidence>
<dbReference type="EMBL" id="GBHO01001209">
    <property type="protein sequence ID" value="JAG42395.1"/>
    <property type="molecule type" value="Transcribed_RNA"/>
</dbReference>
<evidence type="ECO:0000313" key="9">
    <source>
        <dbReference type="EMBL" id="JAG42395.1"/>
    </source>
</evidence>
<keyword evidence="1" id="KW-0732">Signal</keyword>
<feature type="chain" id="PRO_5007390061" evidence="1">
    <location>
        <begin position="17"/>
        <end position="250"/>
    </location>
</feature>
<evidence type="ECO:0000313" key="7">
    <source>
        <dbReference type="EMBL" id="JAG42392.1"/>
    </source>
</evidence>
<dbReference type="AlphaFoldDB" id="A0A0A9ZD75"/>
<dbReference type="EMBL" id="GBHO01007455">
    <property type="protein sequence ID" value="JAG36149.1"/>
    <property type="molecule type" value="Transcribed_RNA"/>
</dbReference>